<name>A0A6S6T7N3_9BACT</name>
<reference evidence="2" key="1">
    <citation type="submission" date="2020-01" db="EMBL/GenBank/DDBJ databases">
        <authorList>
            <person name="Meier V. D."/>
            <person name="Meier V D."/>
        </authorList>
    </citation>
    <scope>NUCLEOTIDE SEQUENCE</scope>
    <source>
        <strain evidence="2">HLG_WM_MAG_12</strain>
    </source>
</reference>
<keyword evidence="1" id="KW-1133">Transmembrane helix</keyword>
<gene>
    <name evidence="2" type="ORF">HELGO_WM20339</name>
</gene>
<accession>A0A6S6T7N3</accession>
<organism evidence="2">
    <name type="scientific">uncultured Campylobacterales bacterium</name>
    <dbReference type="NCBI Taxonomy" id="352960"/>
    <lineage>
        <taxon>Bacteria</taxon>
        <taxon>Pseudomonadati</taxon>
        <taxon>Campylobacterota</taxon>
        <taxon>Epsilonproteobacteria</taxon>
        <taxon>Campylobacterales</taxon>
        <taxon>environmental samples</taxon>
    </lineage>
</organism>
<sequence length="80" mass="9148">MLTMTNLMLTMTNLMLTMTNLMLTMTNLMLTMTNLMLTQKKPLNRCLVGFFNANYDKFNAKAVLNMTNTIALSYLICILL</sequence>
<proteinExistence type="predicted"/>
<dbReference type="AlphaFoldDB" id="A0A6S6T7N3"/>
<protein>
    <submittedName>
        <fullName evidence="2">Uncharacterized protein</fullName>
    </submittedName>
</protein>
<feature type="transmembrane region" description="Helical" evidence="1">
    <location>
        <begin position="14"/>
        <end position="37"/>
    </location>
</feature>
<evidence type="ECO:0000256" key="1">
    <source>
        <dbReference type="SAM" id="Phobius"/>
    </source>
</evidence>
<dbReference type="EMBL" id="CACVAW010000043">
    <property type="protein sequence ID" value="CAA6810886.1"/>
    <property type="molecule type" value="Genomic_DNA"/>
</dbReference>
<keyword evidence="1" id="KW-0472">Membrane</keyword>
<keyword evidence="1" id="KW-0812">Transmembrane</keyword>
<evidence type="ECO:0000313" key="2">
    <source>
        <dbReference type="EMBL" id="CAA6810886.1"/>
    </source>
</evidence>